<accession>A0A1M4WWL7</accession>
<evidence type="ECO:0000313" key="2">
    <source>
        <dbReference type="EMBL" id="SHE85590.1"/>
    </source>
</evidence>
<dbReference type="Gene3D" id="3.80.10.10">
    <property type="entry name" value="Ribonuclease Inhibitor"/>
    <property type="match status" value="1"/>
</dbReference>
<dbReference type="InterPro" id="IPR032675">
    <property type="entry name" value="LRR_dom_sf"/>
</dbReference>
<proteinExistence type="predicted"/>
<name>A0A1M4WWL7_9GAMM</name>
<feature type="non-terminal residue" evidence="2">
    <location>
        <position position="194"/>
    </location>
</feature>
<dbReference type="STRING" id="213588.SAMN02745204_01285"/>
<gene>
    <name evidence="2" type="ORF">SAMN02745204_01285</name>
</gene>
<dbReference type="EMBL" id="FQUK01000017">
    <property type="protein sequence ID" value="SHE85590.1"/>
    <property type="molecule type" value="Genomic_DNA"/>
</dbReference>
<dbReference type="AlphaFoldDB" id="A0A1M4WWL7"/>
<feature type="region of interest" description="Disordered" evidence="1">
    <location>
        <begin position="1"/>
        <end position="24"/>
    </location>
</feature>
<reference evidence="3" key="1">
    <citation type="submission" date="2016-11" db="EMBL/GenBank/DDBJ databases">
        <authorList>
            <person name="Varghese N."/>
            <person name="Submissions S."/>
        </authorList>
    </citation>
    <scope>NUCLEOTIDE SEQUENCE [LARGE SCALE GENOMIC DNA]</scope>
    <source>
        <strain evidence="3">DSM 14834</strain>
    </source>
</reference>
<keyword evidence="3" id="KW-1185">Reference proteome</keyword>
<evidence type="ECO:0000313" key="3">
    <source>
        <dbReference type="Proteomes" id="UP000242857"/>
    </source>
</evidence>
<evidence type="ECO:0000256" key="1">
    <source>
        <dbReference type="SAM" id="MobiDB-lite"/>
    </source>
</evidence>
<dbReference type="RefSeq" id="WP_178137901.1">
    <property type="nucleotide sequence ID" value="NZ_FQUK01000017.1"/>
</dbReference>
<sequence length="194" mass="21613">MSDQKKTPQALIPTSSSLPTVAGEQTGGGILQRMTQGALQVWRTRQALAQPRHRVGEYELCEPDYQQLLLWADRLDLEPEEVLARLSAARAEAFLDTEESLCLVVREGHFLQIVWDGQALPLQAFEWLPGLQLETLAVIRAMPRWPAEQKLPSLRRLQVSSLALASLDLTPVPGLTKLDCSENQLTELDLTPVP</sequence>
<protein>
    <recommendedName>
        <fullName evidence="4">Leucine-rich repeat domain-containing protein</fullName>
    </recommendedName>
</protein>
<organism evidence="2 3">
    <name type="scientific">Thermomonas hydrothermalis</name>
    <dbReference type="NCBI Taxonomy" id="213588"/>
    <lineage>
        <taxon>Bacteria</taxon>
        <taxon>Pseudomonadati</taxon>
        <taxon>Pseudomonadota</taxon>
        <taxon>Gammaproteobacteria</taxon>
        <taxon>Lysobacterales</taxon>
        <taxon>Lysobacteraceae</taxon>
        <taxon>Thermomonas</taxon>
    </lineage>
</organism>
<evidence type="ECO:0008006" key="4">
    <source>
        <dbReference type="Google" id="ProtNLM"/>
    </source>
</evidence>
<dbReference type="Proteomes" id="UP000242857">
    <property type="component" value="Unassembled WGS sequence"/>
</dbReference>